<reference evidence="2" key="1">
    <citation type="journal article" date="2009" name="Appl. Environ. Microbiol.">
        <title>Complete genome sequence of the chemolithoautotrophic marine magnetotactic coccus strain MC-1.</title>
        <authorList>
            <person name="Schubbe S."/>
            <person name="Williams T.J."/>
            <person name="Xie G."/>
            <person name="Kiss H.E."/>
            <person name="Brettin T.S."/>
            <person name="Martinez D."/>
            <person name="Ross C.A."/>
            <person name="Schuler D."/>
            <person name="Cox B.L."/>
            <person name="Nealson K.H."/>
            <person name="Bazylinski D.A."/>
        </authorList>
    </citation>
    <scope>NUCLEOTIDE SEQUENCE [LARGE SCALE GENOMIC DNA]</scope>
    <source>
        <strain evidence="2">ATCC BAA-1437 / JCM 17883 / MC-1</strain>
    </source>
</reference>
<evidence type="ECO:0000313" key="1">
    <source>
        <dbReference type="EMBL" id="ABK44841.1"/>
    </source>
</evidence>
<evidence type="ECO:0000313" key="2">
    <source>
        <dbReference type="Proteomes" id="UP000002586"/>
    </source>
</evidence>
<reference evidence="1 2" key="2">
    <citation type="journal article" date="2012" name="Int. J. Syst. Evol. Microbiol.">
        <title>Magnetococcus marinus gen. nov., sp. nov., a marine, magnetotactic bacterium that represents a novel lineage (Magnetococcaceae fam. nov.; Magnetococcales ord. nov.) at the base of the Alphaproteobacteria.</title>
        <authorList>
            <person name="Bazylinski D.A."/>
            <person name="Williams T.J."/>
            <person name="Lefevre C.T."/>
            <person name="Berg R.J."/>
            <person name="Zhang C.L."/>
            <person name="Bowser S.S."/>
            <person name="Dean A.J."/>
            <person name="Beveridge T.J."/>
        </authorList>
    </citation>
    <scope>NUCLEOTIDE SEQUENCE [LARGE SCALE GENOMIC DNA]</scope>
    <source>
        <strain evidence="2">ATCC BAA-1437 / JCM 17883 / MC-1</strain>
    </source>
</reference>
<protein>
    <submittedName>
        <fullName evidence="1">Uncharacterized protein</fullName>
    </submittedName>
</protein>
<accession>A0LA48</accession>
<sequence length="177" mass="19251">MATESISPSIEPVHPSRQLYAALQLNRSIDTPLAGTLSTFGQEILTYQPLRRAFTNAGYAAGGTPDTLALLRGRAAVKSENFHTFFERAVELASLEKLETPHYNSGFGQTFPDLTNLSRQVQYSTSAVQQYTLQSNNSTALTDFTPTLNRSIANLYQASAKLGPGVPSLRSNFTFAA</sequence>
<dbReference type="Proteomes" id="UP000002586">
    <property type="component" value="Chromosome"/>
</dbReference>
<gene>
    <name evidence="1" type="ordered locus">Mmc1_2341</name>
</gene>
<keyword evidence="2" id="KW-1185">Reference proteome</keyword>
<name>A0LA48_MAGMM</name>
<proteinExistence type="predicted"/>
<dbReference type="EMBL" id="CP000471">
    <property type="protein sequence ID" value="ABK44841.1"/>
    <property type="molecule type" value="Genomic_DNA"/>
</dbReference>
<dbReference type="AlphaFoldDB" id="A0LA48"/>
<organism evidence="1 2">
    <name type="scientific">Magnetococcus marinus (strain ATCC BAA-1437 / JCM 17883 / MC-1)</name>
    <dbReference type="NCBI Taxonomy" id="156889"/>
    <lineage>
        <taxon>Bacteria</taxon>
        <taxon>Pseudomonadati</taxon>
        <taxon>Pseudomonadota</taxon>
        <taxon>Magnetococcia</taxon>
        <taxon>Magnetococcales</taxon>
        <taxon>Magnetococcaceae</taxon>
        <taxon>Magnetococcus</taxon>
    </lineage>
</organism>
<dbReference type="HOGENOM" id="CLU_1516137_0_0_5"/>
<dbReference type="KEGG" id="mgm:Mmc1_2341"/>
<dbReference type="RefSeq" id="WP_011713962.1">
    <property type="nucleotide sequence ID" value="NC_008576.1"/>
</dbReference>